<dbReference type="InterPro" id="IPR036525">
    <property type="entry name" value="Tubulin/FtsZ_GTPase_sf"/>
</dbReference>
<dbReference type="RefSeq" id="WP_143721433.1">
    <property type="nucleotide sequence ID" value="NZ_VKDB01000018.1"/>
</dbReference>
<reference evidence="2 3" key="1">
    <citation type="submission" date="2019-07" db="EMBL/GenBank/DDBJ databases">
        <title>Deinococcus detaillus sp. nov., isolated from humus soil in Antarctica.</title>
        <authorList>
            <person name="Zhang K."/>
        </authorList>
    </citation>
    <scope>NUCLEOTIDE SEQUENCE [LARGE SCALE GENOMIC DNA]</scope>
    <source>
        <strain evidence="2 3">H1</strain>
    </source>
</reference>
<dbReference type="Pfam" id="PF13809">
    <property type="entry name" value="Tubulin_2"/>
    <property type="match status" value="1"/>
</dbReference>
<evidence type="ECO:0000256" key="1">
    <source>
        <dbReference type="SAM" id="Coils"/>
    </source>
</evidence>
<dbReference type="EMBL" id="VKDB01000018">
    <property type="protein sequence ID" value="TSA82131.1"/>
    <property type="molecule type" value="Genomic_DNA"/>
</dbReference>
<dbReference type="OrthoDB" id="51066at2"/>
<feature type="coiled-coil region" evidence="1">
    <location>
        <begin position="528"/>
        <end position="596"/>
    </location>
</feature>
<proteinExistence type="predicted"/>
<evidence type="ECO:0000313" key="2">
    <source>
        <dbReference type="EMBL" id="TSA82131.1"/>
    </source>
</evidence>
<keyword evidence="1" id="KW-0175">Coiled coil</keyword>
<protein>
    <recommendedName>
        <fullName evidence="4">Tubulin like</fullName>
    </recommendedName>
</protein>
<dbReference type="Gene3D" id="3.40.50.1440">
    <property type="entry name" value="Tubulin/FtsZ, GTPase domain"/>
    <property type="match status" value="1"/>
</dbReference>
<organism evidence="2 3">
    <name type="scientific">Deinococcus detaillensis</name>
    <dbReference type="NCBI Taxonomy" id="2592048"/>
    <lineage>
        <taxon>Bacteria</taxon>
        <taxon>Thermotogati</taxon>
        <taxon>Deinococcota</taxon>
        <taxon>Deinococci</taxon>
        <taxon>Deinococcales</taxon>
        <taxon>Deinococcaceae</taxon>
        <taxon>Deinococcus</taxon>
    </lineage>
</organism>
<keyword evidence="3" id="KW-1185">Reference proteome</keyword>
<evidence type="ECO:0008006" key="4">
    <source>
        <dbReference type="Google" id="ProtNLM"/>
    </source>
</evidence>
<sequence length="1058" mass="117432">MTMSNTKPVDLTKTLVIGLGSTGTQVCNGILRRLEWEFGSANHAPWVQFMAIETNNNEPTALRQRGDFLSIGLDTQAYGQLLEDPQNSKINLGSWADMPTLRKLKNTIGGAGNIRMVGRLTFLTDPNFSKVKRGLLDRLGTLRDLSAAEAFQTRGPLVDGSNPQIQWGSGGQIRVFVVGTLCGGTCSGLAPDFGYFLRTGLVRKDEKIIGIFTLPHENLTSVTASNASRLKRNAYHALLELNHYHQADADTLPPIKYPDDKSADLRTEPYDLPYLVSPSSPTKLGEKELNELVSDRIFMNIVSPDADPISIAADAPLPDRDHQAHVFNTFGLSVVEFPAPQITEAASKKLLHGALDSWQAMKSGRAQDLTTGLGLDWTALVGSLLQRPTEEWQSEVVKDAVDQIGEGKPDFSKLDRALGEVRQQVGPGGGLSDRLRAHRDQVVETIYLKFQQHAQQALLDRTYGPQVLTTEVEGLLAYLQQLHDAAREYAGVAQAEAGDAWKDVDDGVAQLKAALKRKSLLNPNRASIDKAQAELRRAIREFAKIQVESSVHASIQTHQAYGTIDLGVAEKLQRLLQRVLANLKGLDARITAQKNKLYADSQARASDLPPINGLVLLEPRTTVLEEYRRALEANKQSSVEHLDNIEARFYHEIISSWTDLPNAVVPPLNQIGNSWISATFDIRGEHLIPESDYQKLLRIAIQPFVTILAQENVIERVMRDRQTNPAMESKIRAAAEQAQPFLTLNRSRAEEGNRSPVMHRQALLTPTRTNPTMESEFTQLVGGVFSSSNTVYLTSPDPTRALFLEEYFRFPLRGLDQVLGDGGLQSAECNDFPTFHTRRDVNWYGLSKREGQLLAQAQEVLILGVILGEITVQDGLRIPWTITGFGDRDFRLLPTNLPEAARILARGEQDKDGYSMIGALPTIQAKIEQHWKRYDIPMDESSQAFIGHLEMKLKEFYRQGRAGQIQGWGDELWTGEHLLKYTAKHAPLQGAASKVYWPPAAIINSLTFRQGQTGPWNGEVPEDGLYCTKCGGKIGTTPEDAAQNGWRCFIDSTHVYRR</sequence>
<dbReference type="Proteomes" id="UP000316092">
    <property type="component" value="Unassembled WGS sequence"/>
</dbReference>
<name>A0A553UQ83_9DEIO</name>
<dbReference type="InterPro" id="IPR025904">
    <property type="entry name" value="Tubulin-like"/>
</dbReference>
<evidence type="ECO:0000313" key="3">
    <source>
        <dbReference type="Proteomes" id="UP000316092"/>
    </source>
</evidence>
<accession>A0A553UQ83</accession>
<gene>
    <name evidence="2" type="ORF">FNU79_14015</name>
</gene>
<dbReference type="AlphaFoldDB" id="A0A553UQ83"/>
<comment type="caution">
    <text evidence="2">The sequence shown here is derived from an EMBL/GenBank/DDBJ whole genome shotgun (WGS) entry which is preliminary data.</text>
</comment>